<feature type="signal peptide" evidence="1">
    <location>
        <begin position="1"/>
        <end position="24"/>
    </location>
</feature>
<gene>
    <name evidence="2" type="ORF">PMPD1_2558</name>
</gene>
<name>A0A6M8UIC4_9GAMM</name>
<sequence length="286" mass="31955">MNMTQWFYPLLLSVVLPFTFQARAATPCAGVSQAVNDSNSVIMLGGTAKGPIKQFVLGEFGKDVNLQKRMLGQFDRCGVLSVADISYDKSEGGVTLSMAQHLTRVQGGWLAEYQISVKVQRGDQQVEVNNKQGTINYSSGKRGNITSASDSFVLMGKKGFTETTYRYNRHLRLTSSVARGSDALTNGEYHYRWNAKGQVLSTTSNNSKEHYTYDKHHRELRMDSVSHLPSSTLTAVDECQSWDDTGNCTLSYSREMEVSDKNTLQRNISAAYRFEYWDKETSASAK</sequence>
<evidence type="ECO:0000313" key="3">
    <source>
        <dbReference type="Proteomes" id="UP000505325"/>
    </source>
</evidence>
<dbReference type="AlphaFoldDB" id="A0A6M8UIC4"/>
<evidence type="ECO:0008006" key="4">
    <source>
        <dbReference type="Google" id="ProtNLM"/>
    </source>
</evidence>
<evidence type="ECO:0000313" key="2">
    <source>
        <dbReference type="EMBL" id="QKJ87500.1"/>
    </source>
</evidence>
<dbReference type="EMBL" id="CP054212">
    <property type="protein sequence ID" value="QKJ87500.1"/>
    <property type="molecule type" value="Genomic_DNA"/>
</dbReference>
<dbReference type="Proteomes" id="UP000505325">
    <property type="component" value="Chromosome"/>
</dbReference>
<proteinExistence type="predicted"/>
<dbReference type="KEGG" id="pmak:PMPD1_2558"/>
<protein>
    <recommendedName>
        <fullName evidence="4">YD repeat-containing protein</fullName>
    </recommendedName>
</protein>
<reference evidence="2 3" key="1">
    <citation type="submission" date="2020-06" db="EMBL/GenBank/DDBJ databases">
        <title>Genome sequence of Paramixta manurensis strain PD-1.</title>
        <authorList>
            <person name="Lee C.W."/>
            <person name="Kim J."/>
        </authorList>
    </citation>
    <scope>NUCLEOTIDE SEQUENCE [LARGE SCALE GENOMIC DNA]</scope>
    <source>
        <strain evidence="2 3">PD-1</strain>
    </source>
</reference>
<keyword evidence="3" id="KW-1185">Reference proteome</keyword>
<feature type="chain" id="PRO_5026890171" description="YD repeat-containing protein" evidence="1">
    <location>
        <begin position="25"/>
        <end position="286"/>
    </location>
</feature>
<keyword evidence="1" id="KW-0732">Signal</keyword>
<evidence type="ECO:0000256" key="1">
    <source>
        <dbReference type="SAM" id="SignalP"/>
    </source>
</evidence>
<organism evidence="2 3">
    <name type="scientific">Paramixta manurensis</name>
    <dbReference type="NCBI Taxonomy" id="2740817"/>
    <lineage>
        <taxon>Bacteria</taxon>
        <taxon>Pseudomonadati</taxon>
        <taxon>Pseudomonadota</taxon>
        <taxon>Gammaproteobacteria</taxon>
        <taxon>Enterobacterales</taxon>
        <taxon>Erwiniaceae</taxon>
        <taxon>Paramixta</taxon>
    </lineage>
</organism>
<dbReference type="Gene3D" id="2.180.10.10">
    <property type="entry name" value="RHS repeat-associated core"/>
    <property type="match status" value="1"/>
</dbReference>
<accession>A0A6M8UIC4</accession>